<organism evidence="1 2">
    <name type="scientific">Aliikangiella maris</name>
    <dbReference type="NCBI Taxonomy" id="3162458"/>
    <lineage>
        <taxon>Bacteria</taxon>
        <taxon>Pseudomonadati</taxon>
        <taxon>Pseudomonadota</taxon>
        <taxon>Gammaproteobacteria</taxon>
        <taxon>Oceanospirillales</taxon>
        <taxon>Pleioneaceae</taxon>
        <taxon>Aliikangiella</taxon>
    </lineage>
</organism>
<sequence>MNQRLPEFISPDDKVILFDDVCHLCNGWSRFIIKNDRSYKFKLVSVQSDKGQQLLKYFGFPTDRFDTMIYIENGQAFEKSSAFFNIIFQLAFPYKLLIIFKIIPRFMRDSAYDWFARNRYRFFGKSDHCLLPSSENQKHFL</sequence>
<dbReference type="EMBL" id="JBEVCJ010000013">
    <property type="protein sequence ID" value="MET1255758.1"/>
    <property type="molecule type" value="Genomic_DNA"/>
</dbReference>
<proteinExistence type="predicted"/>
<evidence type="ECO:0000313" key="2">
    <source>
        <dbReference type="Proteomes" id="UP001548189"/>
    </source>
</evidence>
<dbReference type="InterPro" id="IPR052927">
    <property type="entry name" value="DCC_oxidoreductase"/>
</dbReference>
<dbReference type="PANTHER" id="PTHR33639:SF2">
    <property type="entry name" value="DUF393 DOMAIN-CONTAINING PROTEIN"/>
    <property type="match status" value="1"/>
</dbReference>
<gene>
    <name evidence="1" type="ORF">ABVT43_11530</name>
</gene>
<dbReference type="PANTHER" id="PTHR33639">
    <property type="entry name" value="THIOL-DISULFIDE OXIDOREDUCTASE DCC"/>
    <property type="match status" value="1"/>
</dbReference>
<accession>A0ABV2BVE9</accession>
<comment type="caution">
    <text evidence="1">The sequence shown here is derived from an EMBL/GenBank/DDBJ whole genome shotgun (WGS) entry which is preliminary data.</text>
</comment>
<dbReference type="Proteomes" id="UP001548189">
    <property type="component" value="Unassembled WGS sequence"/>
</dbReference>
<dbReference type="InterPro" id="IPR007263">
    <property type="entry name" value="DCC1-like"/>
</dbReference>
<dbReference type="Pfam" id="PF04134">
    <property type="entry name" value="DCC1-like"/>
    <property type="match status" value="1"/>
</dbReference>
<protein>
    <submittedName>
        <fullName evidence="1">Thiol-disulfide oxidoreductase DCC family protein</fullName>
    </submittedName>
</protein>
<reference evidence="1 2" key="1">
    <citation type="submission" date="2024-06" db="EMBL/GenBank/DDBJ databases">
        <authorList>
            <person name="Li F."/>
        </authorList>
    </citation>
    <scope>NUCLEOTIDE SEQUENCE [LARGE SCALE GENOMIC DNA]</scope>
    <source>
        <strain evidence="1 2">GXAS 311</strain>
    </source>
</reference>
<name>A0ABV2BVE9_9GAMM</name>
<keyword evidence="2" id="KW-1185">Reference proteome</keyword>
<evidence type="ECO:0000313" key="1">
    <source>
        <dbReference type="EMBL" id="MET1255758.1"/>
    </source>
</evidence>